<feature type="transmembrane region" description="Helical" evidence="8">
    <location>
        <begin position="240"/>
        <end position="263"/>
    </location>
</feature>
<comment type="subcellular location">
    <subcellularLocation>
        <location evidence="1">Membrane</location>
        <topology evidence="1">Multi-pass membrane protein</topology>
    </subcellularLocation>
</comment>
<name>A0AAD1X9E2_EUPCR</name>
<evidence type="ECO:0000256" key="6">
    <source>
        <dbReference type="ARBA" id="ARBA00022989"/>
    </source>
</evidence>
<evidence type="ECO:0000256" key="7">
    <source>
        <dbReference type="ARBA" id="ARBA00023136"/>
    </source>
</evidence>
<comment type="similarity">
    <text evidence="2">Belongs to the amino acid/polyamine transporter 2 family.</text>
</comment>
<keyword evidence="4 8" id="KW-0812">Transmembrane</keyword>
<feature type="transmembrane region" description="Helical" evidence="8">
    <location>
        <begin position="135"/>
        <end position="153"/>
    </location>
</feature>
<proteinExistence type="inferred from homology"/>
<dbReference type="EMBL" id="CAMPGE010003693">
    <property type="protein sequence ID" value="CAI2362536.1"/>
    <property type="molecule type" value="Genomic_DNA"/>
</dbReference>
<dbReference type="GO" id="GO:0016020">
    <property type="term" value="C:membrane"/>
    <property type="evidence" value="ECO:0007669"/>
    <property type="project" value="UniProtKB-SubCell"/>
</dbReference>
<dbReference type="Proteomes" id="UP001295684">
    <property type="component" value="Unassembled WGS sequence"/>
</dbReference>
<comment type="caution">
    <text evidence="10">The sequence shown here is derived from an EMBL/GenBank/DDBJ whole genome shotgun (WGS) entry which is preliminary data.</text>
</comment>
<organism evidence="10 11">
    <name type="scientific">Euplotes crassus</name>
    <dbReference type="NCBI Taxonomy" id="5936"/>
    <lineage>
        <taxon>Eukaryota</taxon>
        <taxon>Sar</taxon>
        <taxon>Alveolata</taxon>
        <taxon>Ciliophora</taxon>
        <taxon>Intramacronucleata</taxon>
        <taxon>Spirotrichea</taxon>
        <taxon>Hypotrichia</taxon>
        <taxon>Euplotida</taxon>
        <taxon>Euplotidae</taxon>
        <taxon>Moneuplotes</taxon>
    </lineage>
</organism>
<evidence type="ECO:0000256" key="3">
    <source>
        <dbReference type="ARBA" id="ARBA00022448"/>
    </source>
</evidence>
<feature type="transmembrane region" description="Helical" evidence="8">
    <location>
        <begin position="421"/>
        <end position="444"/>
    </location>
</feature>
<feature type="transmembrane region" description="Helical" evidence="8">
    <location>
        <begin position="395"/>
        <end position="415"/>
    </location>
</feature>
<dbReference type="PANTHER" id="PTHR22950">
    <property type="entry name" value="AMINO ACID TRANSPORTER"/>
    <property type="match status" value="1"/>
</dbReference>
<evidence type="ECO:0000256" key="4">
    <source>
        <dbReference type="ARBA" id="ARBA00022692"/>
    </source>
</evidence>
<feature type="domain" description="Amino acid transporter transmembrane" evidence="9">
    <location>
        <begin position="22"/>
        <end position="474"/>
    </location>
</feature>
<evidence type="ECO:0000313" key="11">
    <source>
        <dbReference type="Proteomes" id="UP001295684"/>
    </source>
</evidence>
<dbReference type="AlphaFoldDB" id="A0AAD1X9E2"/>
<reference evidence="10" key="1">
    <citation type="submission" date="2023-07" db="EMBL/GenBank/DDBJ databases">
        <authorList>
            <consortium name="AG Swart"/>
            <person name="Singh M."/>
            <person name="Singh A."/>
            <person name="Seah K."/>
            <person name="Emmerich C."/>
        </authorList>
    </citation>
    <scope>NUCLEOTIDE SEQUENCE</scope>
    <source>
        <strain evidence="10">DP1</strain>
    </source>
</reference>
<feature type="transmembrane region" description="Helical" evidence="8">
    <location>
        <begin position="44"/>
        <end position="69"/>
    </location>
</feature>
<sequence>MPEQLPDTPTAEIQTGVGIFFTMLTLVSTRIGGGLVGIPAATDVIGFFFALCFQICFIPVGVLSIWMLIQARKISGKASLSDLGIYCYGNLSIYIINFMVAVAQLGFTIVFYIVFGDVFGNLMKGMGASEHSFWTSRWFTQSVLACILIYFNLKKQIQSNELRYIGIGILVLCILFVIIFWIHFLAKDHNPDPPADLFRTKINVKFFSGIPTFIASYAFQISFFTAFANMKYQKTRNGQLADLFGRLVIFSVYTSIPFIAYSIYGDNMKTNLLKTVVSDKSAFAYVLQSIFLLVSIMAIPPNFFIGKEAVLIIFDEITRRSYSQHNTRMLRRKIKADKKKLIKTINNSEPSMSSSRDDGSIVDVGSMDLTEASTDIEIVLPPEPDPCEYMTMRPVFYYTIVLSLHALTTFLAIYVGDIALFTGVIGATTGCFITFIAPGSFYIICLKKNRLEAQAIAAWFFVFFGIFASIGLNVCVILSQVWSDHYKEEDGFNHSIVQGYHQTSLEKMEGV</sequence>
<feature type="transmembrane region" description="Helical" evidence="8">
    <location>
        <begin position="456"/>
        <end position="482"/>
    </location>
</feature>
<feature type="transmembrane region" description="Helical" evidence="8">
    <location>
        <begin position="90"/>
        <end position="115"/>
    </location>
</feature>
<keyword evidence="6 8" id="KW-1133">Transmembrane helix</keyword>
<feature type="transmembrane region" description="Helical" evidence="8">
    <location>
        <begin position="165"/>
        <end position="186"/>
    </location>
</feature>
<evidence type="ECO:0000256" key="8">
    <source>
        <dbReference type="SAM" id="Phobius"/>
    </source>
</evidence>
<evidence type="ECO:0000313" key="10">
    <source>
        <dbReference type="EMBL" id="CAI2362536.1"/>
    </source>
</evidence>
<evidence type="ECO:0000259" key="9">
    <source>
        <dbReference type="Pfam" id="PF01490"/>
    </source>
</evidence>
<keyword evidence="3" id="KW-0813">Transport</keyword>
<keyword evidence="5" id="KW-0029">Amino-acid transport</keyword>
<dbReference type="GO" id="GO:0015179">
    <property type="term" value="F:L-amino acid transmembrane transporter activity"/>
    <property type="evidence" value="ECO:0007669"/>
    <property type="project" value="TreeGrafter"/>
</dbReference>
<accession>A0AAD1X9E2</accession>
<feature type="transmembrane region" description="Helical" evidence="8">
    <location>
        <begin position="206"/>
        <end position="228"/>
    </location>
</feature>
<feature type="transmembrane region" description="Helical" evidence="8">
    <location>
        <begin position="283"/>
        <end position="305"/>
    </location>
</feature>
<keyword evidence="11" id="KW-1185">Reference proteome</keyword>
<gene>
    <name evidence="10" type="ORF">ECRASSUSDP1_LOCUS3860</name>
</gene>
<evidence type="ECO:0000256" key="2">
    <source>
        <dbReference type="ARBA" id="ARBA00008066"/>
    </source>
</evidence>
<evidence type="ECO:0000256" key="1">
    <source>
        <dbReference type="ARBA" id="ARBA00004141"/>
    </source>
</evidence>
<evidence type="ECO:0000256" key="5">
    <source>
        <dbReference type="ARBA" id="ARBA00022970"/>
    </source>
</evidence>
<dbReference type="PANTHER" id="PTHR22950:SF458">
    <property type="entry name" value="SODIUM-COUPLED NEUTRAL AMINO ACID TRANSPORTER 11-RELATED"/>
    <property type="match status" value="1"/>
</dbReference>
<keyword evidence="7 8" id="KW-0472">Membrane</keyword>
<dbReference type="InterPro" id="IPR013057">
    <property type="entry name" value="AA_transpt_TM"/>
</dbReference>
<dbReference type="Pfam" id="PF01490">
    <property type="entry name" value="Aa_trans"/>
    <property type="match status" value="1"/>
</dbReference>
<protein>
    <recommendedName>
        <fullName evidence="9">Amino acid transporter transmembrane domain-containing protein</fullName>
    </recommendedName>
</protein>